<dbReference type="RefSeq" id="XP_055883376.1">
    <property type="nucleotide sequence ID" value="XM_056027401.1"/>
</dbReference>
<keyword evidence="10" id="KW-0862">Zinc</keyword>
<keyword evidence="7" id="KW-0479">Metal-binding</keyword>
<dbReference type="PANTHER" id="PTHR42752">
    <property type="entry name" value="IMIDAZOLONEPROPIONASE"/>
    <property type="match status" value="1"/>
</dbReference>
<dbReference type="InterPro" id="IPR005920">
    <property type="entry name" value="HutI"/>
</dbReference>
<accession>A0A9W3A7Z0</accession>
<dbReference type="InterPro" id="IPR011059">
    <property type="entry name" value="Metal-dep_hydrolase_composite"/>
</dbReference>
<dbReference type="PANTHER" id="PTHR42752:SF1">
    <property type="entry name" value="IMIDAZOLONEPROPIONASE-RELATED"/>
    <property type="match status" value="1"/>
</dbReference>
<proteinExistence type="inferred from homology"/>
<dbReference type="Pfam" id="PF01979">
    <property type="entry name" value="Amidohydro_1"/>
    <property type="match status" value="1"/>
</dbReference>
<evidence type="ECO:0000256" key="3">
    <source>
        <dbReference type="ARBA" id="ARBA00004758"/>
    </source>
</evidence>
<evidence type="ECO:0000256" key="2">
    <source>
        <dbReference type="ARBA" id="ARBA00001965"/>
    </source>
</evidence>
<dbReference type="GO" id="GO:0050480">
    <property type="term" value="F:imidazolonepropionase activity"/>
    <property type="evidence" value="ECO:0007669"/>
    <property type="project" value="UniProtKB-EC"/>
</dbReference>
<dbReference type="GO" id="GO:0019556">
    <property type="term" value="P:L-histidine catabolic process to glutamate and formamide"/>
    <property type="evidence" value="ECO:0007669"/>
    <property type="project" value="InterPro"/>
</dbReference>
<dbReference type="Proteomes" id="UP001165740">
    <property type="component" value="Chromosome 4"/>
</dbReference>
<comment type="similarity">
    <text evidence="4">Belongs to the metallo-dependent hydrolases superfamily. HutI family.</text>
</comment>
<protein>
    <recommendedName>
        <fullName evidence="6">Probable imidazolonepropionase</fullName>
        <ecNumber evidence="5">3.5.2.7</ecNumber>
    </recommendedName>
</protein>
<keyword evidence="13" id="KW-1185">Reference proteome</keyword>
<feature type="domain" description="Amidohydrolase-related" evidence="12">
    <location>
        <begin position="279"/>
        <end position="327"/>
    </location>
</feature>
<evidence type="ECO:0000256" key="4">
    <source>
        <dbReference type="ARBA" id="ARBA00008002"/>
    </source>
</evidence>
<reference evidence="14" key="1">
    <citation type="submission" date="2025-08" db="UniProtKB">
        <authorList>
            <consortium name="RefSeq"/>
        </authorList>
    </citation>
    <scope>IDENTIFICATION</scope>
</reference>
<evidence type="ECO:0000256" key="5">
    <source>
        <dbReference type="ARBA" id="ARBA00012864"/>
    </source>
</evidence>
<dbReference type="Gene3D" id="3.20.20.140">
    <property type="entry name" value="Metal-dependent hydrolases"/>
    <property type="match status" value="2"/>
</dbReference>
<evidence type="ECO:0000313" key="14">
    <source>
        <dbReference type="RefSeq" id="XP_055883376.1"/>
    </source>
</evidence>
<dbReference type="AlphaFoldDB" id="A0A9W3A7Z0"/>
<dbReference type="SUPFAM" id="SSF51338">
    <property type="entry name" value="Composite domain of metallo-dependent hydrolases"/>
    <property type="match status" value="1"/>
</dbReference>
<dbReference type="GeneID" id="106071962"/>
<keyword evidence="9" id="KW-0369">Histidine metabolism</keyword>
<keyword evidence="8" id="KW-0378">Hydrolase</keyword>
<evidence type="ECO:0000256" key="11">
    <source>
        <dbReference type="ARBA" id="ARBA00023004"/>
    </source>
</evidence>
<evidence type="ECO:0000256" key="7">
    <source>
        <dbReference type="ARBA" id="ARBA00022723"/>
    </source>
</evidence>
<evidence type="ECO:0000256" key="8">
    <source>
        <dbReference type="ARBA" id="ARBA00022801"/>
    </source>
</evidence>
<evidence type="ECO:0000256" key="1">
    <source>
        <dbReference type="ARBA" id="ARBA00000853"/>
    </source>
</evidence>
<evidence type="ECO:0000256" key="6">
    <source>
        <dbReference type="ARBA" id="ARBA00013406"/>
    </source>
</evidence>
<dbReference type="EC" id="3.5.2.7" evidence="5"/>
<evidence type="ECO:0000259" key="12">
    <source>
        <dbReference type="Pfam" id="PF01979"/>
    </source>
</evidence>
<comment type="pathway">
    <text evidence="3">Amino-acid degradation; L-histidine degradation into L-glutamate; N-formimidoyl-L-glutamate from L-histidine: step 3/3.</text>
</comment>
<organism evidence="13 14">
    <name type="scientific">Biomphalaria glabrata</name>
    <name type="common">Bloodfluke planorb</name>
    <name type="synonym">Freshwater snail</name>
    <dbReference type="NCBI Taxonomy" id="6526"/>
    <lineage>
        <taxon>Eukaryota</taxon>
        <taxon>Metazoa</taxon>
        <taxon>Spiralia</taxon>
        <taxon>Lophotrochozoa</taxon>
        <taxon>Mollusca</taxon>
        <taxon>Gastropoda</taxon>
        <taxon>Heterobranchia</taxon>
        <taxon>Euthyneura</taxon>
        <taxon>Panpulmonata</taxon>
        <taxon>Hygrophila</taxon>
        <taxon>Lymnaeoidea</taxon>
        <taxon>Planorbidae</taxon>
        <taxon>Biomphalaria</taxon>
    </lineage>
</organism>
<evidence type="ECO:0000313" key="13">
    <source>
        <dbReference type="Proteomes" id="UP001165740"/>
    </source>
</evidence>
<evidence type="ECO:0000256" key="10">
    <source>
        <dbReference type="ARBA" id="ARBA00022833"/>
    </source>
</evidence>
<dbReference type="GO" id="GO:0005737">
    <property type="term" value="C:cytoplasm"/>
    <property type="evidence" value="ECO:0007669"/>
    <property type="project" value="InterPro"/>
</dbReference>
<dbReference type="GO" id="GO:0046872">
    <property type="term" value="F:metal ion binding"/>
    <property type="evidence" value="ECO:0007669"/>
    <property type="project" value="UniProtKB-KW"/>
</dbReference>
<comment type="catalytic activity">
    <reaction evidence="1">
        <text>4-imidazolone-5-propanoate + H2O = N-formimidoyl-L-glutamate</text>
        <dbReference type="Rhea" id="RHEA:23660"/>
        <dbReference type="ChEBI" id="CHEBI:15377"/>
        <dbReference type="ChEBI" id="CHEBI:58928"/>
        <dbReference type="ChEBI" id="CHEBI:77893"/>
        <dbReference type="EC" id="3.5.2.7"/>
    </reaction>
</comment>
<dbReference type="SUPFAM" id="SSF51556">
    <property type="entry name" value="Metallo-dependent hydrolases"/>
    <property type="match status" value="1"/>
</dbReference>
<dbReference type="InterPro" id="IPR006680">
    <property type="entry name" value="Amidohydro-rel"/>
</dbReference>
<sequence>MSRPYKLLVERAHQIVQISNTGQRFLKGKELNDLVVLQGDKGGYSILVDRDGFIADVDTSKVISAKYDICDVDVVIDATGQCILPGFVDAHTHPVWAGDRVHEFAMKLAGATYMDIHKMGGGIHFTVSQTRQADEEELFTSLRDRLAQMVQSGTTLVECKSGYGLDLENEVKMLKVIERARKEGGVDISSTYCGAHAVPAGKTAQEATDDVIRNQIPHIRRLVEAGELQVDNIDVFCELGVFDLNQSRDILKAGKDVGLQINFHGEELHRLNSAEPLVMNLACVTMKMSMTEALVAATLNAAHALGKSESHGSLEVGKVGNMVLVAAPSWEHLIYQMGSHNNLIWRVVWRGQTVYHKH</sequence>
<gene>
    <name evidence="14" type="primary">LOC106071962</name>
</gene>
<dbReference type="InterPro" id="IPR032466">
    <property type="entry name" value="Metal_Hydrolase"/>
</dbReference>
<comment type="cofactor">
    <cofactor evidence="2">
        <name>Fe(3+)</name>
        <dbReference type="ChEBI" id="CHEBI:29034"/>
    </cofactor>
</comment>
<evidence type="ECO:0000256" key="9">
    <source>
        <dbReference type="ARBA" id="ARBA00022808"/>
    </source>
</evidence>
<dbReference type="Gene3D" id="2.30.40.10">
    <property type="entry name" value="Urease, subunit C, domain 1"/>
    <property type="match status" value="1"/>
</dbReference>
<name>A0A9W3A7Z0_BIOGL</name>
<keyword evidence="11" id="KW-0408">Iron</keyword>